<evidence type="ECO:0000256" key="1">
    <source>
        <dbReference type="ARBA" id="ARBA00004651"/>
    </source>
</evidence>
<feature type="transmembrane region" description="Helical" evidence="6">
    <location>
        <begin position="357"/>
        <end position="382"/>
    </location>
</feature>
<evidence type="ECO:0000256" key="5">
    <source>
        <dbReference type="ARBA" id="ARBA00023136"/>
    </source>
</evidence>
<dbReference type="EMBL" id="VTEV01000014">
    <property type="protein sequence ID" value="TYS61785.1"/>
    <property type="molecule type" value="Genomic_DNA"/>
</dbReference>
<dbReference type="InterPro" id="IPR050833">
    <property type="entry name" value="Poly_Biosynth_Transport"/>
</dbReference>
<dbReference type="InterPro" id="IPR002797">
    <property type="entry name" value="Polysacc_synth"/>
</dbReference>
<feature type="transmembrane region" description="Helical" evidence="6">
    <location>
        <begin position="167"/>
        <end position="188"/>
    </location>
</feature>
<gene>
    <name evidence="7" type="ORF">FZC76_21440</name>
</gene>
<sequence length="527" mass="57152">MNDLSPHSYQKVWKGAMILTIAGIIIKILSAAYRVPFQNIVGDVGFYIYQQVYPFYGVAIILSTYGFPVVISKIIAEHPENTREHAARKIRWVSFCFLTLLGVSFFLLLYLGANHLAAFMGDLKLAVLIKIVAFSFLLMPLVSVWRGSFQGLGEMTPTAVSQVSEQLIRVGTILVLSYLLVNAGYSLYEVGAGAIFGSVFGGFAAVLVLLVFYQKTKKKQTVVPSNMLPSSKSIVKVLMLQGFTICISSLLLILFQMVDAFTIYAGLLEAGVDEQQAKELKGVFDRGQPLIQLGTVVATAFSLSLVPYIILSKSNEREVKEKISLSIRVSIGVGAGAAVGLAWLIRPVNVMLFSNENGYHVLLVLGLSILFCSMALTAAAILQGLGNPYLPALFVGIGIGLKYLLNVLLIPTHSTLGAAVSTLVAFSAVAVMLVMALKKKTGTSIFERMPTVPLLVSIGMMSTVLAIYLLLTDSLVGDNRTLSSVQSMVGVMIGGITYLLILIKNRFFTKEELMLLPLGKKLVKLLK</sequence>
<comment type="caution">
    <text evidence="7">The sequence shown here is derived from an EMBL/GenBank/DDBJ whole genome shotgun (WGS) entry which is preliminary data.</text>
</comment>
<organism evidence="7 8">
    <name type="scientific">Sutcliffiella horikoshii</name>
    <dbReference type="NCBI Taxonomy" id="79883"/>
    <lineage>
        <taxon>Bacteria</taxon>
        <taxon>Bacillati</taxon>
        <taxon>Bacillota</taxon>
        <taxon>Bacilli</taxon>
        <taxon>Bacillales</taxon>
        <taxon>Bacillaceae</taxon>
        <taxon>Sutcliffiella</taxon>
    </lineage>
</organism>
<feature type="transmembrane region" description="Helical" evidence="6">
    <location>
        <begin position="449"/>
        <end position="471"/>
    </location>
</feature>
<keyword evidence="4 6" id="KW-1133">Transmembrane helix</keyword>
<dbReference type="STRING" id="79883.GCA_001636495_00535"/>
<evidence type="ECO:0000256" key="3">
    <source>
        <dbReference type="ARBA" id="ARBA00022692"/>
    </source>
</evidence>
<comment type="subcellular location">
    <subcellularLocation>
        <location evidence="1">Cell membrane</location>
        <topology evidence="1">Multi-pass membrane protein</topology>
    </subcellularLocation>
</comment>
<feature type="transmembrane region" description="Helical" evidence="6">
    <location>
        <begin position="389"/>
        <end position="410"/>
    </location>
</feature>
<evidence type="ECO:0000256" key="4">
    <source>
        <dbReference type="ARBA" id="ARBA00022989"/>
    </source>
</evidence>
<feature type="transmembrane region" description="Helical" evidence="6">
    <location>
        <begin position="234"/>
        <end position="258"/>
    </location>
</feature>
<dbReference type="PANTHER" id="PTHR30250:SF29">
    <property type="entry name" value="POLYSACCHARIDE BIOSYNTHESIS PROTEIN C-TERMINAL DOMAIN-CONTAINING PROTEIN"/>
    <property type="match status" value="1"/>
</dbReference>
<evidence type="ECO:0000313" key="7">
    <source>
        <dbReference type="EMBL" id="TYS61785.1"/>
    </source>
</evidence>
<protein>
    <submittedName>
        <fullName evidence="7">Polysaccharide biosynthesis protein</fullName>
    </submittedName>
</protein>
<evidence type="ECO:0000313" key="8">
    <source>
        <dbReference type="Proteomes" id="UP000322524"/>
    </source>
</evidence>
<feature type="transmembrane region" description="Helical" evidence="6">
    <location>
        <begin position="12"/>
        <end position="33"/>
    </location>
</feature>
<keyword evidence="5 6" id="KW-0472">Membrane</keyword>
<proteinExistence type="predicted"/>
<name>A0A5D4SE88_9BACI</name>
<feature type="transmembrane region" description="Helical" evidence="6">
    <location>
        <begin position="483"/>
        <end position="503"/>
    </location>
</feature>
<dbReference type="PANTHER" id="PTHR30250">
    <property type="entry name" value="PST FAMILY PREDICTED COLANIC ACID TRANSPORTER"/>
    <property type="match status" value="1"/>
</dbReference>
<dbReference type="AlphaFoldDB" id="A0A5D4SE88"/>
<dbReference type="GO" id="GO:0005886">
    <property type="term" value="C:plasma membrane"/>
    <property type="evidence" value="ECO:0007669"/>
    <property type="project" value="UniProtKB-SubCell"/>
</dbReference>
<feature type="transmembrane region" description="Helical" evidence="6">
    <location>
        <begin position="290"/>
        <end position="311"/>
    </location>
</feature>
<evidence type="ECO:0000256" key="6">
    <source>
        <dbReference type="SAM" id="Phobius"/>
    </source>
</evidence>
<dbReference type="PIRSF" id="PIRSF038958">
    <property type="entry name" value="PG_synth_SpoVB"/>
    <property type="match status" value="1"/>
</dbReference>
<feature type="transmembrane region" description="Helical" evidence="6">
    <location>
        <begin position="125"/>
        <end position="146"/>
    </location>
</feature>
<keyword evidence="3 6" id="KW-0812">Transmembrane</keyword>
<feature type="transmembrane region" description="Helical" evidence="6">
    <location>
        <begin position="416"/>
        <end position="437"/>
    </location>
</feature>
<keyword evidence="2" id="KW-1003">Cell membrane</keyword>
<dbReference type="InterPro" id="IPR024923">
    <property type="entry name" value="PG_synth_SpoVB"/>
</dbReference>
<feature type="transmembrane region" description="Helical" evidence="6">
    <location>
        <begin position="53"/>
        <end position="71"/>
    </location>
</feature>
<accession>A0A5D4SE88</accession>
<evidence type="ECO:0000256" key="2">
    <source>
        <dbReference type="ARBA" id="ARBA00022475"/>
    </source>
</evidence>
<dbReference type="Pfam" id="PF01943">
    <property type="entry name" value="Polysacc_synt"/>
    <property type="match status" value="1"/>
</dbReference>
<reference evidence="7 8" key="1">
    <citation type="submission" date="2019-08" db="EMBL/GenBank/DDBJ databases">
        <title>Bacillus genomes from the desert of Cuatro Cienegas, Coahuila.</title>
        <authorList>
            <person name="Olmedo-Alvarez G."/>
        </authorList>
    </citation>
    <scope>NUCLEOTIDE SEQUENCE [LARGE SCALE GENOMIC DNA]</scope>
    <source>
        <strain evidence="7 8">CH28_1T</strain>
    </source>
</reference>
<dbReference type="OrthoDB" id="9775950at2"/>
<dbReference type="Proteomes" id="UP000322524">
    <property type="component" value="Unassembled WGS sequence"/>
</dbReference>
<feature type="transmembrane region" description="Helical" evidence="6">
    <location>
        <begin position="194"/>
        <end position="213"/>
    </location>
</feature>
<feature type="transmembrane region" description="Helical" evidence="6">
    <location>
        <begin position="92"/>
        <end position="113"/>
    </location>
</feature>
<dbReference type="RefSeq" id="WP_148990149.1">
    <property type="nucleotide sequence ID" value="NZ_VTEV01000014.1"/>
</dbReference>
<feature type="transmembrane region" description="Helical" evidence="6">
    <location>
        <begin position="323"/>
        <end position="345"/>
    </location>
</feature>
<dbReference type="CDD" id="cd13124">
    <property type="entry name" value="MATE_SpoVB_like"/>
    <property type="match status" value="1"/>
</dbReference>